<comment type="subcellular location">
    <subcellularLocation>
        <location evidence="1">Cell membrane</location>
        <topology evidence="1">Multi-pass membrane protein</topology>
    </subcellularLocation>
</comment>
<evidence type="ECO:0000259" key="9">
    <source>
        <dbReference type="PROSITE" id="PS50221"/>
    </source>
</evidence>
<feature type="transmembrane region" description="Helical" evidence="8">
    <location>
        <begin position="458"/>
        <end position="477"/>
    </location>
</feature>
<feature type="transmembrane region" description="Helical" evidence="8">
    <location>
        <begin position="545"/>
        <end position="564"/>
    </location>
</feature>
<evidence type="ECO:0000256" key="3">
    <source>
        <dbReference type="ARBA" id="ARBA00022692"/>
    </source>
</evidence>
<feature type="transmembrane region" description="Helical" evidence="8">
    <location>
        <begin position="497"/>
        <end position="524"/>
    </location>
</feature>
<dbReference type="GO" id="GO:0004930">
    <property type="term" value="F:G protein-coupled receptor activity"/>
    <property type="evidence" value="ECO:0007669"/>
    <property type="project" value="InterPro"/>
</dbReference>
<evidence type="ECO:0000259" key="10">
    <source>
        <dbReference type="PROSITE" id="PS50261"/>
    </source>
</evidence>
<feature type="transmembrane region" description="Helical" evidence="8">
    <location>
        <begin position="356"/>
        <end position="379"/>
    </location>
</feature>
<evidence type="ECO:0000256" key="5">
    <source>
        <dbReference type="ARBA" id="ARBA00023136"/>
    </source>
</evidence>
<dbReference type="Pfam" id="PF00002">
    <property type="entry name" value="7tm_2"/>
    <property type="match status" value="1"/>
</dbReference>
<dbReference type="Gene3D" id="1.25.40.610">
    <property type="match status" value="1"/>
</dbReference>
<dbReference type="RefSeq" id="XP_031572892.1">
    <property type="nucleotide sequence ID" value="XM_031717032.1"/>
</dbReference>
<dbReference type="Gene3D" id="1.20.1070.10">
    <property type="entry name" value="Rhodopsin 7-helix transmembrane proteins"/>
    <property type="match status" value="1"/>
</dbReference>
<dbReference type="PROSITE" id="PS50221">
    <property type="entry name" value="GAIN_B"/>
    <property type="match status" value="1"/>
</dbReference>
<dbReference type="PROSITE" id="PS50261">
    <property type="entry name" value="G_PROTEIN_RECEP_F2_4"/>
    <property type="match status" value="1"/>
</dbReference>
<keyword evidence="6" id="KW-1015">Disulfide bond</keyword>
<dbReference type="Pfam" id="PF01825">
    <property type="entry name" value="GPS"/>
    <property type="match status" value="1"/>
</dbReference>
<dbReference type="InterPro" id="IPR046338">
    <property type="entry name" value="GAIN_dom_sf"/>
</dbReference>
<dbReference type="Pfam" id="PF16489">
    <property type="entry name" value="GAIN"/>
    <property type="match status" value="1"/>
</dbReference>
<dbReference type="GO" id="GO:0007166">
    <property type="term" value="P:cell surface receptor signaling pathway"/>
    <property type="evidence" value="ECO:0007669"/>
    <property type="project" value="InterPro"/>
</dbReference>
<feature type="domain" description="GAIN-B" evidence="9">
    <location>
        <begin position="174"/>
        <end position="345"/>
    </location>
</feature>
<evidence type="ECO:0000256" key="7">
    <source>
        <dbReference type="SAM" id="MobiDB-lite"/>
    </source>
</evidence>
<keyword evidence="3 8" id="KW-0812">Transmembrane</keyword>
<feature type="transmembrane region" description="Helical" evidence="8">
    <location>
        <begin position="570"/>
        <end position="593"/>
    </location>
</feature>
<accession>A0A6P8J0A2</accession>
<evidence type="ECO:0000313" key="12">
    <source>
        <dbReference type="RefSeq" id="XP_031572892.1"/>
    </source>
</evidence>
<evidence type="ECO:0000313" key="11">
    <source>
        <dbReference type="Proteomes" id="UP000515163"/>
    </source>
</evidence>
<dbReference type="AlphaFoldDB" id="A0A6P8J0A2"/>
<dbReference type="FunCoup" id="A0A6P8J0A2">
    <property type="interactions" value="664"/>
</dbReference>
<feature type="transmembrane region" description="Helical" evidence="8">
    <location>
        <begin position="419"/>
        <end position="437"/>
    </location>
</feature>
<dbReference type="InterPro" id="IPR000832">
    <property type="entry name" value="GPCR_2_secretin-like"/>
</dbReference>
<dbReference type="InterPro" id="IPR057244">
    <property type="entry name" value="GAIN_B"/>
</dbReference>
<dbReference type="InterPro" id="IPR000203">
    <property type="entry name" value="GPS"/>
</dbReference>
<keyword evidence="5 8" id="KW-0472">Membrane</keyword>
<dbReference type="GO" id="GO:0005886">
    <property type="term" value="C:plasma membrane"/>
    <property type="evidence" value="ECO:0007669"/>
    <property type="project" value="UniProtKB-SubCell"/>
</dbReference>
<proteinExistence type="predicted"/>
<dbReference type="FunFam" id="1.20.1070.10:FF:000073">
    <property type="entry name" value="Adhesion G-protein coupled receptor D1"/>
    <property type="match status" value="1"/>
</dbReference>
<evidence type="ECO:0000256" key="2">
    <source>
        <dbReference type="ARBA" id="ARBA00022475"/>
    </source>
</evidence>
<dbReference type="PANTHER" id="PTHR12011:SF347">
    <property type="entry name" value="FI21270P1-RELATED"/>
    <property type="match status" value="1"/>
</dbReference>
<dbReference type="Proteomes" id="UP000515163">
    <property type="component" value="Unplaced"/>
</dbReference>
<evidence type="ECO:0000256" key="1">
    <source>
        <dbReference type="ARBA" id="ARBA00004651"/>
    </source>
</evidence>
<dbReference type="CDD" id="cd15933">
    <property type="entry name" value="7tmB2_GPR133-like_Adhesion_V"/>
    <property type="match status" value="1"/>
</dbReference>
<keyword evidence="2" id="KW-1003">Cell membrane</keyword>
<sequence length="760" mass="84056">MTTTTMTKTEATRAKTTAAATAKTTATAATTTTTEPIPTTMFVPTTRPFDKASTGFTELNERNITKDNAQKVVQELVNLTQTTEMNGGDTLAAVDIINKLATGNVLSPKNRNETEQAGQAIVETASRLLGSENEESWKYIKTKNTTNQKTSSHNVLEAIEKIAVDLGSGLEKDENVTIETDHVAMGIIKKNMANFTGDSYPHYDQLSEKWQLGDRLYIPPETADAFKTRAEGSETTVFFVLYNRINNALKSNLKEGTVINSRVLSVGFDRDLINPLPKPVVISFTKYQMDNLTSPVCSFLDFSNKTSGDWSNHGVKMTSFEGNKIECESNHLTNFAVLMQVKKFKISKPHTQALQMITYIGCGISLFGLALTLATFLSLETLASERTSIHKNLVVAIGLAQIIFLAGIDVVYNPIACKIVALCLHYLYTAAFTWMCCEGLHLYTKVIEVFSSEASKMKYYYMLGWGVPLIIVIISAASRIDGYSTEYACWISIDHGLIWAFVGPVLVIMCINFVVMVMVIKVILASVTSIQNPGNTSQVKAGLKGMVVLLPLLGLTWVFGLMAVNEKTIAFQYIFAILNSLQGLFIFAFHCIGNSEVRVAYKRLHEKRTLAKSLPEHSLSSGNHHKNVEEFNKRRMNSRETNSTGDEDIIVTKAIRSVSDVKLTGGTDHVAMQTFGDADSGRWSLNCPSPDPPCIVFQSATKDPRGNPRSAPDILNGPKATPRESYRSDGNYPTDRHRYRGGNQDNRREESSSTNKYQRF</sequence>
<dbReference type="SMART" id="SM00303">
    <property type="entry name" value="GPS"/>
    <property type="match status" value="1"/>
</dbReference>
<gene>
    <name evidence="12" type="primary">LOC116306901</name>
</gene>
<dbReference type="Gene3D" id="2.60.220.50">
    <property type="match status" value="1"/>
</dbReference>
<dbReference type="InParanoid" id="A0A6P8J0A2"/>
<feature type="transmembrane region" description="Helical" evidence="8">
    <location>
        <begin position="391"/>
        <end position="413"/>
    </location>
</feature>
<feature type="domain" description="G-protein coupled receptors family 2 profile 2" evidence="10">
    <location>
        <begin position="354"/>
        <end position="594"/>
    </location>
</feature>
<dbReference type="GeneID" id="116306901"/>
<name>A0A6P8J0A2_ACTTE</name>
<protein>
    <submittedName>
        <fullName evidence="12">Adhesion G protein-coupled receptor L3-like isoform X1</fullName>
    </submittedName>
</protein>
<feature type="region of interest" description="Disordered" evidence="7">
    <location>
        <begin position="1"/>
        <end position="33"/>
    </location>
</feature>
<keyword evidence="4 8" id="KW-1133">Transmembrane helix</keyword>
<dbReference type="InterPro" id="IPR017981">
    <property type="entry name" value="GPCR_2-like_7TM"/>
</dbReference>
<evidence type="ECO:0000256" key="4">
    <source>
        <dbReference type="ARBA" id="ARBA00022989"/>
    </source>
</evidence>
<dbReference type="KEGG" id="aten:116306901"/>
<reference evidence="12" key="1">
    <citation type="submission" date="2025-08" db="UniProtKB">
        <authorList>
            <consortium name="RefSeq"/>
        </authorList>
    </citation>
    <scope>IDENTIFICATION</scope>
</reference>
<dbReference type="PRINTS" id="PR00249">
    <property type="entry name" value="GPCRSECRETIN"/>
</dbReference>
<dbReference type="PANTHER" id="PTHR12011">
    <property type="entry name" value="ADHESION G-PROTEIN COUPLED RECEPTOR"/>
    <property type="match status" value="1"/>
</dbReference>
<feature type="region of interest" description="Disordered" evidence="7">
    <location>
        <begin position="699"/>
        <end position="760"/>
    </location>
</feature>
<organism evidence="11 12">
    <name type="scientific">Actinia tenebrosa</name>
    <name type="common">Australian red waratah sea anemone</name>
    <dbReference type="NCBI Taxonomy" id="6105"/>
    <lineage>
        <taxon>Eukaryota</taxon>
        <taxon>Metazoa</taxon>
        <taxon>Cnidaria</taxon>
        <taxon>Anthozoa</taxon>
        <taxon>Hexacorallia</taxon>
        <taxon>Actiniaria</taxon>
        <taxon>Actiniidae</taxon>
        <taxon>Actinia</taxon>
    </lineage>
</organism>
<keyword evidence="11" id="KW-1185">Reference proteome</keyword>
<dbReference type="OrthoDB" id="5987160at2759"/>
<evidence type="ECO:0000256" key="8">
    <source>
        <dbReference type="SAM" id="Phobius"/>
    </source>
</evidence>
<dbReference type="InterPro" id="IPR032471">
    <property type="entry name" value="AGRL2-4_GAIN_subdom_A"/>
</dbReference>
<evidence type="ECO:0000256" key="6">
    <source>
        <dbReference type="ARBA" id="ARBA00023157"/>
    </source>
</evidence>
<feature type="region of interest" description="Disordered" evidence="7">
    <location>
        <begin position="614"/>
        <end position="645"/>
    </location>
</feature>